<comment type="caution">
    <text evidence="10">The sequence shown here is derived from an EMBL/GenBank/DDBJ whole genome shotgun (WGS) entry which is preliminary data.</text>
</comment>
<dbReference type="GO" id="GO:0016763">
    <property type="term" value="F:pentosyltransferase activity"/>
    <property type="evidence" value="ECO:0007669"/>
    <property type="project" value="TreeGrafter"/>
</dbReference>
<feature type="transmembrane region" description="Helical" evidence="8">
    <location>
        <begin position="125"/>
        <end position="154"/>
    </location>
</feature>
<dbReference type="Pfam" id="PF13231">
    <property type="entry name" value="PMT_2"/>
    <property type="match status" value="1"/>
</dbReference>
<evidence type="ECO:0000256" key="4">
    <source>
        <dbReference type="ARBA" id="ARBA00022679"/>
    </source>
</evidence>
<keyword evidence="3" id="KW-0328">Glycosyltransferase</keyword>
<accession>A0A8T5UZD4</accession>
<feature type="transmembrane region" description="Helical" evidence="8">
    <location>
        <begin position="263"/>
        <end position="283"/>
    </location>
</feature>
<dbReference type="EMBL" id="JAIOUQ010000009">
    <property type="protein sequence ID" value="MBZ2166163.1"/>
    <property type="molecule type" value="Genomic_DNA"/>
</dbReference>
<keyword evidence="6 8" id="KW-1133">Transmembrane helix</keyword>
<feature type="transmembrane region" description="Helical" evidence="8">
    <location>
        <begin position="201"/>
        <end position="220"/>
    </location>
</feature>
<evidence type="ECO:0000256" key="1">
    <source>
        <dbReference type="ARBA" id="ARBA00004651"/>
    </source>
</evidence>
<evidence type="ECO:0000256" key="7">
    <source>
        <dbReference type="ARBA" id="ARBA00023136"/>
    </source>
</evidence>
<feature type="transmembrane region" description="Helical" evidence="8">
    <location>
        <begin position="357"/>
        <end position="377"/>
    </location>
</feature>
<feature type="domain" description="Glycosyltransferase RgtA/B/C/D-like" evidence="9">
    <location>
        <begin position="63"/>
        <end position="217"/>
    </location>
</feature>
<dbReference type="PANTHER" id="PTHR33908">
    <property type="entry name" value="MANNOSYLTRANSFERASE YKCB-RELATED"/>
    <property type="match status" value="1"/>
</dbReference>
<evidence type="ECO:0000256" key="8">
    <source>
        <dbReference type="SAM" id="Phobius"/>
    </source>
</evidence>
<evidence type="ECO:0000256" key="2">
    <source>
        <dbReference type="ARBA" id="ARBA00022475"/>
    </source>
</evidence>
<evidence type="ECO:0000313" key="11">
    <source>
        <dbReference type="Proteomes" id="UP000825933"/>
    </source>
</evidence>
<dbReference type="AlphaFoldDB" id="A0A8T5UZD4"/>
<feature type="transmembrane region" description="Helical" evidence="8">
    <location>
        <begin position="415"/>
        <end position="436"/>
    </location>
</feature>
<feature type="transmembrane region" description="Helical" evidence="8">
    <location>
        <begin position="160"/>
        <end position="189"/>
    </location>
</feature>
<evidence type="ECO:0000256" key="3">
    <source>
        <dbReference type="ARBA" id="ARBA00022676"/>
    </source>
</evidence>
<gene>
    <name evidence="10" type="ORF">K8N75_08945</name>
</gene>
<feature type="transmembrane region" description="Helical" evidence="8">
    <location>
        <begin position="79"/>
        <end position="104"/>
    </location>
</feature>
<feature type="transmembrane region" description="Helical" evidence="8">
    <location>
        <begin position="304"/>
        <end position="323"/>
    </location>
</feature>
<dbReference type="GO" id="GO:0005886">
    <property type="term" value="C:plasma membrane"/>
    <property type="evidence" value="ECO:0007669"/>
    <property type="project" value="UniProtKB-SubCell"/>
</dbReference>
<keyword evidence="5 8" id="KW-0812">Transmembrane</keyword>
<evidence type="ECO:0000256" key="5">
    <source>
        <dbReference type="ARBA" id="ARBA00022692"/>
    </source>
</evidence>
<keyword evidence="7 8" id="KW-0472">Membrane</keyword>
<dbReference type="InterPro" id="IPR050297">
    <property type="entry name" value="LipidA_mod_glycosyltrf_83"/>
</dbReference>
<comment type="subcellular location">
    <subcellularLocation>
        <location evidence="1">Cell membrane</location>
        <topology evidence="1">Multi-pass membrane protein</topology>
    </subcellularLocation>
</comment>
<proteinExistence type="predicted"/>
<keyword evidence="2" id="KW-1003">Cell membrane</keyword>
<organism evidence="10 11">
    <name type="scientific">Methanobacterium spitsbergense</name>
    <dbReference type="NCBI Taxonomy" id="2874285"/>
    <lineage>
        <taxon>Archaea</taxon>
        <taxon>Methanobacteriati</taxon>
        <taxon>Methanobacteriota</taxon>
        <taxon>Methanomada group</taxon>
        <taxon>Methanobacteria</taxon>
        <taxon>Methanobacteriales</taxon>
        <taxon>Methanobacteriaceae</taxon>
        <taxon>Methanobacterium</taxon>
    </lineage>
</organism>
<name>A0A8T5UZD4_9EURY</name>
<dbReference type="Proteomes" id="UP000825933">
    <property type="component" value="Unassembled WGS sequence"/>
</dbReference>
<feature type="transmembrane region" description="Helical" evidence="8">
    <location>
        <begin position="12"/>
        <end position="30"/>
    </location>
</feature>
<protein>
    <submittedName>
        <fullName evidence="10">Glycosyltransferase family 39 protein</fullName>
    </submittedName>
</protein>
<keyword evidence="11" id="KW-1185">Reference proteome</keyword>
<sequence>MNFLKDHNNSIILLVLLTVLICIITYYRVLVQIELGPVSDSFDFLSNALLFAGHGNGYSDLLRPPLFPFIISIFFRLGYVYSSTIFAVDGGIFIFGVIGMFLFLKLRFSSIESFLGGLLYSTFPVVLISLGFGFSDLVSVSFSIWALFFLVLGVENNRKFLYLAFPFAMFAFLSRYNSGLLIMPIFLYILINKDRIKFRDILIGIIVSVLTILPVLIFFYEKFGNILYPFINFGATSTGVNSETINIAYNTNQFYFIQRFYEFIGIQGCIILLIVVLGIFVLLSQRFFRKTNDKKIIYGFIKKIGANKVRLIVFCLVTLLFLISFVCTIYIVSELLFFILAYLFYDLSKNSNIKNLNIDIMVFVWVMAFFIFHSIFVMKTNRYFLTMVPSVAYFMVLGLSEISNRIKFNIRNRNITFKLITIILTTIILLSTATTIPQILQANSNINTLDNEIELSSQWFVGYDPEYRNKNIYSDLWPNYSWYLNTNVKMVPIYQTYKTLPNGNRVYSVNQADINAFNNYLINNNADYFFSDIPGLNLTTYSLIKQFDNIYIYQRKN</sequence>
<evidence type="ECO:0000313" key="10">
    <source>
        <dbReference type="EMBL" id="MBZ2166163.1"/>
    </source>
</evidence>
<evidence type="ECO:0000259" key="9">
    <source>
        <dbReference type="Pfam" id="PF13231"/>
    </source>
</evidence>
<dbReference type="PANTHER" id="PTHR33908:SF11">
    <property type="entry name" value="MEMBRANE PROTEIN"/>
    <property type="match status" value="1"/>
</dbReference>
<evidence type="ECO:0000256" key="6">
    <source>
        <dbReference type="ARBA" id="ARBA00022989"/>
    </source>
</evidence>
<dbReference type="InterPro" id="IPR038731">
    <property type="entry name" value="RgtA/B/C-like"/>
</dbReference>
<dbReference type="GO" id="GO:0008610">
    <property type="term" value="P:lipid biosynthetic process"/>
    <property type="evidence" value="ECO:0007669"/>
    <property type="project" value="UniProtKB-ARBA"/>
</dbReference>
<reference evidence="11" key="1">
    <citation type="journal article" date="2022" name="Microbiol. Resour. Announc.">
        <title>Draft Genome Sequence of a Methanogenic Archaeon from West Spitsbergen Permafrost.</title>
        <authorList>
            <person name="Trubitsyn V."/>
            <person name="Rivkina E."/>
            <person name="Shcherbakova V."/>
        </authorList>
    </citation>
    <scope>NUCLEOTIDE SEQUENCE [LARGE SCALE GENOMIC DNA]</scope>
    <source>
        <strain evidence="11">VT</strain>
    </source>
</reference>
<keyword evidence="4" id="KW-0808">Transferase</keyword>